<evidence type="ECO:0000313" key="3">
    <source>
        <dbReference type="Proteomes" id="UP000022835"/>
    </source>
</evidence>
<gene>
    <name evidence="1" type="ORF">Y900_027060</name>
    <name evidence="2" type="ORF">Y900_029300</name>
</gene>
<sequence length="59" mass="6880">MDPPDLRPWVAAVNRMKVGDYVTRRDHMHARAGTPTSPRTQAHNLMATRTFFRDGQEWE</sequence>
<dbReference type="RefSeq" id="WP_036348082.1">
    <property type="nucleotide sequence ID" value="NZ_JALN02000002.1"/>
</dbReference>
<dbReference type="EMBL" id="JALN02000002">
    <property type="protein sequence ID" value="KDE97347.1"/>
    <property type="molecule type" value="Genomic_DNA"/>
</dbReference>
<organism evidence="1 3">
    <name type="scientific">Mycolicibacterium aromaticivorans JS19b1 = JCM 16368</name>
    <dbReference type="NCBI Taxonomy" id="1440774"/>
    <lineage>
        <taxon>Bacteria</taxon>
        <taxon>Bacillati</taxon>
        <taxon>Actinomycetota</taxon>
        <taxon>Actinomycetes</taxon>
        <taxon>Mycobacteriales</taxon>
        <taxon>Mycobacteriaceae</taxon>
        <taxon>Mycolicibacterium</taxon>
    </lineage>
</organism>
<name>A0A064CBB5_9MYCO</name>
<proteinExistence type="predicted"/>
<comment type="caution">
    <text evidence="1">The sequence shown here is derived from an EMBL/GenBank/DDBJ whole genome shotgun (WGS) entry which is preliminary data.</text>
</comment>
<evidence type="ECO:0000313" key="1">
    <source>
        <dbReference type="EMBL" id="KDE96966.1"/>
    </source>
</evidence>
<dbReference type="Proteomes" id="UP000022835">
    <property type="component" value="Unassembled WGS sequence"/>
</dbReference>
<dbReference type="EMBL" id="JALN02000002">
    <property type="protein sequence ID" value="KDE96966.1"/>
    <property type="molecule type" value="Genomic_DNA"/>
</dbReference>
<dbReference type="OrthoDB" id="101632at2"/>
<protein>
    <submittedName>
        <fullName evidence="1">Uncharacterized protein</fullName>
    </submittedName>
</protein>
<keyword evidence="3" id="KW-1185">Reference proteome</keyword>
<evidence type="ECO:0000313" key="2">
    <source>
        <dbReference type="EMBL" id="KDE97347.1"/>
    </source>
</evidence>
<accession>A0A064CBB5</accession>
<dbReference type="AlphaFoldDB" id="A0A064CBB5"/>
<reference evidence="1 3" key="1">
    <citation type="submission" date="2014-05" db="EMBL/GenBank/DDBJ databases">
        <title>Genome sequence of Mycobacterium aromaticivorans strain JS19b1T (= DSM 45407T).</title>
        <authorList>
            <person name="Kwak Y."/>
            <person name="Park G.-S."/>
            <person name="Li Q.X."/>
            <person name="Lee S.-E."/>
            <person name="Shin J.-H."/>
        </authorList>
    </citation>
    <scope>NUCLEOTIDE SEQUENCE [LARGE SCALE GENOMIC DNA]</scope>
    <source>
        <strain evidence="1 3">JS19b1</strain>
    </source>
</reference>